<gene>
    <name evidence="2" type="ORF">ENX16_05150</name>
</gene>
<keyword evidence="2" id="KW-0813">Transport</keyword>
<dbReference type="Pfam" id="PF00359">
    <property type="entry name" value="PTS_EIIA_2"/>
    <property type="match status" value="1"/>
</dbReference>
<name>A0A7V3PU23_UNCW3</name>
<dbReference type="PANTHER" id="PTHR47738:SF2">
    <property type="entry name" value="PTS SYSTEM FRUCTOSE-LIKE EIIA COMPONENT"/>
    <property type="match status" value="1"/>
</dbReference>
<dbReference type="InterPro" id="IPR051541">
    <property type="entry name" value="PTS_SugarTrans_NitroReg"/>
</dbReference>
<feature type="domain" description="PTS EIIA type-2" evidence="1">
    <location>
        <begin position="5"/>
        <end position="147"/>
    </location>
</feature>
<accession>A0A7V3PU23</accession>
<dbReference type="Gene3D" id="3.40.930.10">
    <property type="entry name" value="Mannitol-specific EII, Chain A"/>
    <property type="match status" value="1"/>
</dbReference>
<dbReference type="AlphaFoldDB" id="A0A7V3PU23"/>
<keyword evidence="2" id="KW-0762">Sugar transport</keyword>
<organism evidence="2">
    <name type="scientific">candidate division WOR-3 bacterium</name>
    <dbReference type="NCBI Taxonomy" id="2052148"/>
    <lineage>
        <taxon>Bacteria</taxon>
        <taxon>Bacteria division WOR-3</taxon>
    </lineage>
</organism>
<comment type="caution">
    <text evidence="2">The sequence shown here is derived from an EMBL/GenBank/DDBJ whole genome shotgun (WGS) entry which is preliminary data.</text>
</comment>
<evidence type="ECO:0000259" key="1">
    <source>
        <dbReference type="PROSITE" id="PS51094"/>
    </source>
</evidence>
<reference evidence="2" key="1">
    <citation type="journal article" date="2020" name="mSystems">
        <title>Genome- and Community-Level Interaction Insights into Carbon Utilization and Element Cycling Functions of Hydrothermarchaeota in Hydrothermal Sediment.</title>
        <authorList>
            <person name="Zhou Z."/>
            <person name="Liu Y."/>
            <person name="Xu W."/>
            <person name="Pan J."/>
            <person name="Luo Z.H."/>
            <person name="Li M."/>
        </authorList>
    </citation>
    <scope>NUCLEOTIDE SEQUENCE [LARGE SCALE GENOMIC DNA]</scope>
    <source>
        <strain evidence="2">SpSt-914</strain>
    </source>
</reference>
<dbReference type="CDD" id="cd00211">
    <property type="entry name" value="PTS_IIA_fru"/>
    <property type="match status" value="1"/>
</dbReference>
<dbReference type="SUPFAM" id="SSF55804">
    <property type="entry name" value="Phoshotransferase/anion transport protein"/>
    <property type="match status" value="1"/>
</dbReference>
<evidence type="ECO:0000313" key="2">
    <source>
        <dbReference type="EMBL" id="HGD13448.1"/>
    </source>
</evidence>
<dbReference type="PROSITE" id="PS51094">
    <property type="entry name" value="PTS_EIIA_TYPE_2"/>
    <property type="match status" value="1"/>
</dbReference>
<dbReference type="PROSITE" id="PS00372">
    <property type="entry name" value="PTS_EIIA_TYPE_2_HIS"/>
    <property type="match status" value="1"/>
</dbReference>
<dbReference type="PANTHER" id="PTHR47738">
    <property type="entry name" value="PTS SYSTEM FRUCTOSE-LIKE EIIA COMPONENT-RELATED"/>
    <property type="match status" value="1"/>
</dbReference>
<dbReference type="InterPro" id="IPR002178">
    <property type="entry name" value="PTS_EIIA_type-2_dom"/>
</dbReference>
<protein>
    <submittedName>
        <fullName evidence="2">PTS sugar transporter subunit IIA</fullName>
    </submittedName>
</protein>
<proteinExistence type="predicted"/>
<dbReference type="InterPro" id="IPR016152">
    <property type="entry name" value="PTrfase/Anion_transptr"/>
</dbReference>
<dbReference type="EMBL" id="DTMZ01000116">
    <property type="protein sequence ID" value="HGD13448.1"/>
    <property type="molecule type" value="Genomic_DNA"/>
</dbReference>
<sequence>MNLTALLRSDRINLDLQSKKKPDILRELVMMIRTGESAESLLQILLKREELGSTGIGKGIAIPHGRSLLLDKLEIAVGRSTKGVDFDAIDKKPVHLFFLVMAPPQDPGNQYLITLGRIALVCQELTKRKQLFSANTPEEFIQQVRELEEKVK</sequence>